<sequence>MVKSFIAEIASEIINTNTTLENVVCILPSKRAGTFLKNELLARTSKTQFSPEITSIENFIEELASIKLSSNLTVLFEFYEVYKQLQPIEEHENFYTFSKWAQIALQDFNEIDRYLIDSEKIFGYLSSIKELNHWTLDKEKTVLQKQYLKFWDQLGAYYEALHNRLKKNQIGYQGFVYREAIENLEHFIQNNLQKKFYFIGFNALNNAESLIFQEFLSTADTEVFWDIDQSFIDNKEHDAGLFIRRYLKSWKHFNTHPLKYPSSHFLEEKNINIIGVPKNIGQANYVGGILENLHNTQGHLKSTAVVMGNESLLTPILNALPASVTEANITSGLPLEETPIASFFYSVLNIIEKEDGSKWYFKDVLNLFSNAVTRHLFKDENIEKTTSFIHQQNLVYISSDQLYDLISEEEHQALSNIFISKSTSSIDKVINKLTDLCLILKKSYTELEERNTIYLEYLYRFYALFNQLKVLNKDYNTINDIRSLKGIYNELLVKESIDFQGEPLQGLQIMGVLESRNLDFETVIISSVNEGILPSGKSNNSFLPFDIKVAFGLPTYKEKDAIYTYHFYRLLQRAENVYLLYNTEPDVLEGGEKSRFLLQLALLGQEKHHINEVIASPLVEKKSLKLLEIKKNNLLIDDLKAVAAKGFSPSSLTNYVRNPIDFYNQTILGIKELEEVEETVAANTLGTIVHNTLETLYKPLEGSYLTLAHLESMEKEIDGTITAFFDKEYKGGDYSRGKNLISYHIAKRYVANFIAFEKTRLASGQQIKILANEIYFKTAITIDGLNFPIHLKGIVDRVEEVDGVINIIDYKTGKVTQRDLEIVEWSNLTDDYKYSKAFQVLCYAYMMSKKNGDAKEMQAGIISFKNLNEGVLKFTKKDKPGRGAVKQHLITSEFLTAFEIQLKALIIELFNEEESFLEKEV</sequence>
<organism evidence="2 3">
    <name type="scientific">Zhouia amylolytica</name>
    <dbReference type="NCBI Taxonomy" id="376730"/>
    <lineage>
        <taxon>Bacteria</taxon>
        <taxon>Pseudomonadati</taxon>
        <taxon>Bacteroidota</taxon>
        <taxon>Flavobacteriia</taxon>
        <taxon>Flavobacteriales</taxon>
        <taxon>Flavobacteriaceae</taxon>
        <taxon>Zhouia</taxon>
    </lineage>
</organism>
<dbReference type="InterPro" id="IPR011335">
    <property type="entry name" value="Restrct_endonuc-II-like"/>
</dbReference>
<evidence type="ECO:0000259" key="1">
    <source>
        <dbReference type="Pfam" id="PF12705"/>
    </source>
</evidence>
<protein>
    <submittedName>
        <fullName evidence="2">PD-(D/E)XK nuclease superfamily protein</fullName>
    </submittedName>
</protein>
<accession>A0A1I6SCB6</accession>
<dbReference type="Gene3D" id="3.40.50.300">
    <property type="entry name" value="P-loop containing nucleotide triphosphate hydrolases"/>
    <property type="match status" value="1"/>
</dbReference>
<dbReference type="InterPro" id="IPR011604">
    <property type="entry name" value="PDDEXK-like_dom_sf"/>
</dbReference>
<dbReference type="SUPFAM" id="SSF52980">
    <property type="entry name" value="Restriction endonuclease-like"/>
    <property type="match status" value="1"/>
</dbReference>
<dbReference type="EMBL" id="FPAG01000004">
    <property type="protein sequence ID" value="SFS74625.1"/>
    <property type="molecule type" value="Genomic_DNA"/>
</dbReference>
<dbReference type="Gene3D" id="3.90.320.10">
    <property type="match status" value="1"/>
</dbReference>
<dbReference type="OrthoDB" id="9762792at2"/>
<proteinExistence type="predicted"/>
<dbReference type="InterPro" id="IPR038726">
    <property type="entry name" value="PDDEXK_AddAB-type"/>
</dbReference>
<dbReference type="Gene3D" id="1.10.486.10">
    <property type="entry name" value="PCRA, domain 4"/>
    <property type="match status" value="1"/>
</dbReference>
<dbReference type="InterPro" id="IPR027417">
    <property type="entry name" value="P-loop_NTPase"/>
</dbReference>
<dbReference type="AlphaFoldDB" id="A0A1I6SCB6"/>
<dbReference type="Pfam" id="PF12705">
    <property type="entry name" value="PDDEXK_1"/>
    <property type="match status" value="1"/>
</dbReference>
<dbReference type="RefSeq" id="WP_074978008.1">
    <property type="nucleotide sequence ID" value="NZ_FPAG01000004.1"/>
</dbReference>
<feature type="domain" description="PD-(D/E)XK endonuclease-like" evidence="1">
    <location>
        <begin position="647"/>
        <end position="912"/>
    </location>
</feature>
<evidence type="ECO:0000313" key="3">
    <source>
        <dbReference type="Proteomes" id="UP000183209"/>
    </source>
</evidence>
<dbReference type="Proteomes" id="UP000183209">
    <property type="component" value="Unassembled WGS sequence"/>
</dbReference>
<dbReference type="SUPFAM" id="SSF52540">
    <property type="entry name" value="P-loop containing nucleoside triphosphate hydrolases"/>
    <property type="match status" value="1"/>
</dbReference>
<gene>
    <name evidence="2" type="ORF">SAMN04487906_1528</name>
</gene>
<name>A0A1I6SCB6_9FLAO</name>
<evidence type="ECO:0000313" key="2">
    <source>
        <dbReference type="EMBL" id="SFS74625.1"/>
    </source>
</evidence>
<reference evidence="2 3" key="1">
    <citation type="submission" date="2016-10" db="EMBL/GenBank/DDBJ databases">
        <authorList>
            <person name="de Groot N.N."/>
        </authorList>
    </citation>
    <scope>NUCLEOTIDE SEQUENCE [LARGE SCALE GENOMIC DNA]</scope>
    <source>
        <strain evidence="2 3">CGMCC 1.6114</strain>
    </source>
</reference>